<dbReference type="FunFam" id="3.40.50.300:FF:000006">
    <property type="entry name" value="DNA-binding transcriptional regulator NtrC"/>
    <property type="match status" value="1"/>
</dbReference>
<evidence type="ECO:0000259" key="8">
    <source>
        <dbReference type="PROSITE" id="PS50110"/>
    </source>
</evidence>
<dbReference type="PANTHER" id="PTHR32071">
    <property type="entry name" value="TRANSCRIPTIONAL REGULATORY PROTEIN"/>
    <property type="match status" value="1"/>
</dbReference>
<evidence type="ECO:0000313" key="9">
    <source>
        <dbReference type="EMBL" id="SMF24867.1"/>
    </source>
</evidence>
<dbReference type="InterPro" id="IPR011006">
    <property type="entry name" value="CheY-like_superfamily"/>
</dbReference>
<dbReference type="AlphaFoldDB" id="A0A1Y6BR64"/>
<dbReference type="EMBL" id="FXAG01000010">
    <property type="protein sequence ID" value="SMF24867.1"/>
    <property type="molecule type" value="Genomic_DNA"/>
</dbReference>
<keyword evidence="1" id="KW-0547">Nucleotide-binding</keyword>
<dbReference type="SMART" id="SM00382">
    <property type="entry name" value="AAA"/>
    <property type="match status" value="1"/>
</dbReference>
<dbReference type="RefSeq" id="WP_085276391.1">
    <property type="nucleotide sequence ID" value="NZ_FXAG01000010.1"/>
</dbReference>
<dbReference type="GO" id="GO:0043565">
    <property type="term" value="F:sequence-specific DNA binding"/>
    <property type="evidence" value="ECO:0007669"/>
    <property type="project" value="InterPro"/>
</dbReference>
<evidence type="ECO:0000256" key="5">
    <source>
        <dbReference type="ARBA" id="ARBA00023163"/>
    </source>
</evidence>
<dbReference type="Pfam" id="PF25601">
    <property type="entry name" value="AAA_lid_14"/>
    <property type="match status" value="1"/>
</dbReference>
<evidence type="ECO:0000256" key="2">
    <source>
        <dbReference type="ARBA" id="ARBA00022840"/>
    </source>
</evidence>
<keyword evidence="4" id="KW-0238">DNA-binding</keyword>
<dbReference type="Pfam" id="PF02954">
    <property type="entry name" value="HTH_8"/>
    <property type="match status" value="1"/>
</dbReference>
<dbReference type="InterPro" id="IPR025943">
    <property type="entry name" value="Sigma_54_int_dom_ATP-bd_2"/>
</dbReference>
<dbReference type="SUPFAM" id="SSF52172">
    <property type="entry name" value="CheY-like"/>
    <property type="match status" value="1"/>
</dbReference>
<accession>A0A1Y6BR64</accession>
<dbReference type="SUPFAM" id="SSF46689">
    <property type="entry name" value="Homeodomain-like"/>
    <property type="match status" value="1"/>
</dbReference>
<dbReference type="Proteomes" id="UP000192920">
    <property type="component" value="Unassembled WGS sequence"/>
</dbReference>
<feature type="domain" description="Response regulatory" evidence="8">
    <location>
        <begin position="5"/>
        <end position="119"/>
    </location>
</feature>
<dbReference type="CDD" id="cd00009">
    <property type="entry name" value="AAA"/>
    <property type="match status" value="1"/>
</dbReference>
<dbReference type="Gene3D" id="1.10.8.60">
    <property type="match status" value="1"/>
</dbReference>
<dbReference type="Gene3D" id="3.40.50.300">
    <property type="entry name" value="P-loop containing nucleotide triphosphate hydrolases"/>
    <property type="match status" value="1"/>
</dbReference>
<dbReference type="InterPro" id="IPR058031">
    <property type="entry name" value="AAA_lid_NorR"/>
</dbReference>
<feature type="modified residue" description="4-aspartylphosphate" evidence="6">
    <location>
        <position position="54"/>
    </location>
</feature>
<dbReference type="PROSITE" id="PS00676">
    <property type="entry name" value="SIGMA54_INTERACT_2"/>
    <property type="match status" value="1"/>
</dbReference>
<evidence type="ECO:0000256" key="3">
    <source>
        <dbReference type="ARBA" id="ARBA00023015"/>
    </source>
</evidence>
<sequence>MTFLPILVVEDDADLREAIVDTLSLSGYPTLEAGDGHEALAVLAKEPVGLIVSDAQMQPMDGYALFDEVKKRHPGVPFILMTAYGVIERAIELLRAGATHYLLKPFEPTSLIREVEKHLLRMPGGDDGGVVAESAAMRQLFSLAGRVAQSDATVLISGPSGAGKEVLARYIHRHSRRAAGPFVAVNCAAIPENLLESTLFGHEKGAFTGAAQALPGKFEQAQGGTLLLDEITEMPLALQAKLLRVLQEREVERVGSTRTIRLDVRVLATTNRDILREVEAGRFREDLYFRLNVFPLAIPPLAARRDDILPLARLVLKRYAEAAGRGPLRLSPEAERQLTAYSWEGNIRELENVMQRAVILAAGAEILAADLMLPDYSCLVEPVASSPVAVAPSAESDMKTLERRHILETLAAVGGVKKLAAEKLGISERTLRYKLQRYREDDSMADADEGRIGVPGSRE</sequence>
<dbReference type="STRING" id="1123014.SAMN02745746_02134"/>
<organism evidence="9 10">
    <name type="scientific">Pseudogulbenkiania subflava DSM 22618</name>
    <dbReference type="NCBI Taxonomy" id="1123014"/>
    <lineage>
        <taxon>Bacteria</taxon>
        <taxon>Pseudomonadati</taxon>
        <taxon>Pseudomonadota</taxon>
        <taxon>Betaproteobacteria</taxon>
        <taxon>Neisseriales</taxon>
        <taxon>Chromobacteriaceae</taxon>
        <taxon>Pseudogulbenkiania</taxon>
    </lineage>
</organism>
<protein>
    <submittedName>
        <fullName evidence="9">Two-component system, response regulator FlrC</fullName>
    </submittedName>
</protein>
<dbReference type="InterPro" id="IPR027417">
    <property type="entry name" value="P-loop_NTPase"/>
</dbReference>
<dbReference type="Pfam" id="PF00158">
    <property type="entry name" value="Sigma54_activat"/>
    <property type="match status" value="1"/>
</dbReference>
<keyword evidence="10" id="KW-1185">Reference proteome</keyword>
<dbReference type="PRINTS" id="PR01590">
    <property type="entry name" value="HTHFIS"/>
</dbReference>
<keyword evidence="2" id="KW-0067">ATP-binding</keyword>
<name>A0A1Y6BR64_9NEIS</name>
<dbReference type="SUPFAM" id="SSF52540">
    <property type="entry name" value="P-loop containing nucleoside triphosphate hydrolases"/>
    <property type="match status" value="1"/>
</dbReference>
<dbReference type="GO" id="GO:0005524">
    <property type="term" value="F:ATP binding"/>
    <property type="evidence" value="ECO:0007669"/>
    <property type="project" value="UniProtKB-KW"/>
</dbReference>
<reference evidence="10" key="1">
    <citation type="submission" date="2017-04" db="EMBL/GenBank/DDBJ databases">
        <authorList>
            <person name="Varghese N."/>
            <person name="Submissions S."/>
        </authorList>
    </citation>
    <scope>NUCLEOTIDE SEQUENCE [LARGE SCALE GENOMIC DNA]</scope>
    <source>
        <strain evidence="10">DSM 22618</strain>
    </source>
</reference>
<keyword evidence="5" id="KW-0804">Transcription</keyword>
<dbReference type="GO" id="GO:0000160">
    <property type="term" value="P:phosphorelay signal transduction system"/>
    <property type="evidence" value="ECO:0007669"/>
    <property type="project" value="InterPro"/>
</dbReference>
<keyword evidence="6" id="KW-0597">Phosphoprotein</keyword>
<proteinExistence type="predicted"/>
<dbReference type="InterPro" id="IPR001789">
    <property type="entry name" value="Sig_transdc_resp-reg_receiver"/>
</dbReference>
<dbReference type="PANTHER" id="PTHR32071:SF21">
    <property type="entry name" value="TRANSCRIPTIONAL REGULATORY PROTEIN FLGR"/>
    <property type="match status" value="1"/>
</dbReference>
<dbReference type="Gene3D" id="1.10.10.60">
    <property type="entry name" value="Homeodomain-like"/>
    <property type="match status" value="1"/>
</dbReference>
<dbReference type="Gene3D" id="3.40.50.2300">
    <property type="match status" value="1"/>
</dbReference>
<dbReference type="GO" id="GO:0006355">
    <property type="term" value="P:regulation of DNA-templated transcription"/>
    <property type="evidence" value="ECO:0007669"/>
    <property type="project" value="InterPro"/>
</dbReference>
<dbReference type="SMART" id="SM00448">
    <property type="entry name" value="REC"/>
    <property type="match status" value="1"/>
</dbReference>
<dbReference type="Pfam" id="PF00072">
    <property type="entry name" value="Response_reg"/>
    <property type="match status" value="1"/>
</dbReference>
<dbReference type="PROSITE" id="PS50045">
    <property type="entry name" value="SIGMA54_INTERACT_4"/>
    <property type="match status" value="1"/>
</dbReference>
<feature type="domain" description="Sigma-54 factor interaction" evidence="7">
    <location>
        <begin position="130"/>
        <end position="359"/>
    </location>
</feature>
<evidence type="ECO:0000313" key="10">
    <source>
        <dbReference type="Proteomes" id="UP000192920"/>
    </source>
</evidence>
<evidence type="ECO:0000256" key="1">
    <source>
        <dbReference type="ARBA" id="ARBA00022741"/>
    </source>
</evidence>
<evidence type="ECO:0000256" key="6">
    <source>
        <dbReference type="PROSITE-ProRule" id="PRU00169"/>
    </source>
</evidence>
<dbReference type="PROSITE" id="PS50110">
    <property type="entry name" value="RESPONSE_REGULATORY"/>
    <property type="match status" value="1"/>
</dbReference>
<dbReference type="InterPro" id="IPR002078">
    <property type="entry name" value="Sigma_54_int"/>
</dbReference>
<gene>
    <name evidence="9" type="ORF">SAMN02745746_02134</name>
</gene>
<dbReference type="InterPro" id="IPR003593">
    <property type="entry name" value="AAA+_ATPase"/>
</dbReference>
<evidence type="ECO:0000256" key="4">
    <source>
        <dbReference type="ARBA" id="ARBA00023125"/>
    </source>
</evidence>
<dbReference type="InterPro" id="IPR002197">
    <property type="entry name" value="HTH_Fis"/>
</dbReference>
<dbReference type="InterPro" id="IPR009057">
    <property type="entry name" value="Homeodomain-like_sf"/>
</dbReference>
<evidence type="ECO:0000259" key="7">
    <source>
        <dbReference type="PROSITE" id="PS50045"/>
    </source>
</evidence>
<keyword evidence="3" id="KW-0805">Transcription regulation</keyword>